<sequence length="381" mass="44057">MMEFQRERLILRPWNEMDAENLYSYAKDPAVGPIAGWPVHASVQNSREIIKEVLSAPETYAVCLKEDHKAIGSIGLIPPMQSHTTAADNEIEIGYWIGVPFWGNGYIPEAVREMQRHAFEDLNYKAMWCGYYDGNEKSKRCQEKCGFTYHHTEENKACALMGDVRTEHFTYLTKKEWENNKMMDKKTAVLYVHGKGGNAKEAEHYKSLFPKYDVYGLDYQTFTPWETNEEIKVEVNALKEKYESIILVANSIGAFFSMNAEIDAEISRAYFISPIVNMEKLISDIMQWANVTEEELQIKKNITTAFGETLSWEYLTYVRNNPICWNVKTDILYGSTDNLTSIDTVTEFARDHKATLTVMEGGEHWFHTDEQMEFLDKWIKG</sequence>
<dbReference type="Gene3D" id="3.40.630.30">
    <property type="match status" value="1"/>
</dbReference>
<dbReference type="PANTHER" id="PTHR43792">
    <property type="entry name" value="GNAT FAMILY, PUTATIVE (AFU_ORTHOLOGUE AFUA_3G00765)-RELATED-RELATED"/>
    <property type="match status" value="1"/>
</dbReference>
<reference evidence="5" key="1">
    <citation type="submission" date="2019-08" db="EMBL/GenBank/DDBJ databases">
        <authorList>
            <person name="Kucharzyk K."/>
            <person name="Murdoch R.W."/>
            <person name="Higgins S."/>
            <person name="Loffler F."/>
        </authorList>
    </citation>
    <scope>NUCLEOTIDE SEQUENCE</scope>
</reference>
<name>A0A644ZFH8_9ZZZZ</name>
<dbReference type="EMBL" id="VSSQ01008353">
    <property type="protein sequence ID" value="MPM38641.1"/>
    <property type="molecule type" value="Genomic_DNA"/>
</dbReference>
<evidence type="ECO:0000256" key="1">
    <source>
        <dbReference type="ARBA" id="ARBA00022679"/>
    </source>
</evidence>
<accession>A0A644ZFH8</accession>
<organism evidence="5">
    <name type="scientific">bioreactor metagenome</name>
    <dbReference type="NCBI Taxonomy" id="1076179"/>
    <lineage>
        <taxon>unclassified sequences</taxon>
        <taxon>metagenomes</taxon>
        <taxon>ecological metagenomes</taxon>
    </lineage>
</organism>
<evidence type="ECO:0000313" key="5">
    <source>
        <dbReference type="EMBL" id="MPM38641.1"/>
    </source>
</evidence>
<dbReference type="PROSITE" id="PS51186">
    <property type="entry name" value="GNAT"/>
    <property type="match status" value="1"/>
</dbReference>
<dbReference type="InterPro" id="IPR051531">
    <property type="entry name" value="N-acetyltransferase"/>
</dbReference>
<dbReference type="Pfam" id="PF13302">
    <property type="entry name" value="Acetyltransf_3"/>
    <property type="match status" value="1"/>
</dbReference>
<dbReference type="PANTHER" id="PTHR43792:SF8">
    <property type="entry name" value="[RIBOSOMAL PROTEIN US5]-ALANINE N-ACETYLTRANSFERASE"/>
    <property type="match status" value="1"/>
</dbReference>
<feature type="domain" description="N-acetyltransferase" evidence="4">
    <location>
        <begin position="9"/>
        <end position="178"/>
    </location>
</feature>
<dbReference type="SUPFAM" id="SSF53474">
    <property type="entry name" value="alpha/beta-Hydrolases"/>
    <property type="match status" value="1"/>
</dbReference>
<evidence type="ECO:0000256" key="3">
    <source>
        <dbReference type="ARBA" id="ARBA00038502"/>
    </source>
</evidence>
<protein>
    <recommendedName>
        <fullName evidence="4">N-acetyltransferase domain-containing protein</fullName>
    </recommendedName>
</protein>
<gene>
    <name evidence="5" type="ORF">SDC9_85271</name>
</gene>
<proteinExistence type="inferred from homology"/>
<keyword evidence="2" id="KW-0012">Acyltransferase</keyword>
<evidence type="ECO:0000256" key="2">
    <source>
        <dbReference type="ARBA" id="ARBA00023315"/>
    </source>
</evidence>
<keyword evidence="1" id="KW-0808">Transferase</keyword>
<dbReference type="InterPro" id="IPR029058">
    <property type="entry name" value="AB_hydrolase_fold"/>
</dbReference>
<comment type="similarity">
    <text evidence="3">Belongs to the acetyltransferase family. RimJ subfamily.</text>
</comment>
<evidence type="ECO:0000259" key="4">
    <source>
        <dbReference type="PROSITE" id="PS51186"/>
    </source>
</evidence>
<dbReference type="Gene3D" id="3.40.50.1820">
    <property type="entry name" value="alpha/beta hydrolase"/>
    <property type="match status" value="1"/>
</dbReference>
<dbReference type="InterPro" id="IPR016181">
    <property type="entry name" value="Acyl_CoA_acyltransferase"/>
</dbReference>
<dbReference type="GO" id="GO:0005737">
    <property type="term" value="C:cytoplasm"/>
    <property type="evidence" value="ECO:0007669"/>
    <property type="project" value="TreeGrafter"/>
</dbReference>
<dbReference type="GO" id="GO:0008999">
    <property type="term" value="F:protein-N-terminal-alanine acetyltransferase activity"/>
    <property type="evidence" value="ECO:0007669"/>
    <property type="project" value="TreeGrafter"/>
</dbReference>
<dbReference type="AlphaFoldDB" id="A0A644ZFH8"/>
<dbReference type="InterPro" id="IPR000182">
    <property type="entry name" value="GNAT_dom"/>
</dbReference>
<comment type="caution">
    <text evidence="5">The sequence shown here is derived from an EMBL/GenBank/DDBJ whole genome shotgun (WGS) entry which is preliminary data.</text>
</comment>
<dbReference type="SUPFAM" id="SSF55729">
    <property type="entry name" value="Acyl-CoA N-acyltransferases (Nat)"/>
    <property type="match status" value="1"/>
</dbReference>